<dbReference type="InterPro" id="IPR036271">
    <property type="entry name" value="Tet_transcr_reg_TetR-rel_C_sf"/>
</dbReference>
<evidence type="ECO:0000256" key="1">
    <source>
        <dbReference type="ARBA" id="ARBA00023125"/>
    </source>
</evidence>
<feature type="DNA-binding region" description="H-T-H motif" evidence="2">
    <location>
        <begin position="34"/>
        <end position="53"/>
    </location>
</feature>
<dbReference type="Gene3D" id="1.10.357.10">
    <property type="entry name" value="Tetracycline Repressor, domain 2"/>
    <property type="match status" value="1"/>
</dbReference>
<keyword evidence="1 2" id="KW-0238">DNA-binding</keyword>
<organism evidence="4 5">
    <name type="scientific">Insulibacter thermoxylanivorax</name>
    <dbReference type="NCBI Taxonomy" id="2749268"/>
    <lineage>
        <taxon>Bacteria</taxon>
        <taxon>Bacillati</taxon>
        <taxon>Bacillota</taxon>
        <taxon>Bacilli</taxon>
        <taxon>Bacillales</taxon>
        <taxon>Paenibacillaceae</taxon>
        <taxon>Insulibacter</taxon>
    </lineage>
</organism>
<evidence type="ECO:0000259" key="3">
    <source>
        <dbReference type="PROSITE" id="PS50977"/>
    </source>
</evidence>
<reference evidence="4" key="2">
    <citation type="journal article" date="2021" name="Data Brief">
        <title>Draft genome sequence data of the facultative, thermophilic, xylanolytic bacterium Paenibacillus sp. strain DA-C8.</title>
        <authorList>
            <person name="Chhe C."/>
            <person name="Uke A."/>
            <person name="Baramee S."/>
            <person name="Ungkulpasvich U."/>
            <person name="Tachaapaikoon C."/>
            <person name="Pason P."/>
            <person name="Waeonukul R."/>
            <person name="Ratanakhanokchai K."/>
            <person name="Kosugi A."/>
        </authorList>
    </citation>
    <scope>NUCLEOTIDE SEQUENCE</scope>
    <source>
        <strain evidence="4">DA-C8</strain>
    </source>
</reference>
<evidence type="ECO:0000313" key="5">
    <source>
        <dbReference type="Proteomes" id="UP000654993"/>
    </source>
</evidence>
<dbReference type="EMBL" id="BMAQ01000048">
    <property type="protein sequence ID" value="GFR39474.1"/>
    <property type="molecule type" value="Genomic_DNA"/>
</dbReference>
<evidence type="ECO:0000313" key="4">
    <source>
        <dbReference type="EMBL" id="GFR39474.1"/>
    </source>
</evidence>
<dbReference type="SUPFAM" id="SSF46689">
    <property type="entry name" value="Homeodomain-like"/>
    <property type="match status" value="1"/>
</dbReference>
<dbReference type="InterPro" id="IPR001647">
    <property type="entry name" value="HTH_TetR"/>
</dbReference>
<dbReference type="GO" id="GO:0003677">
    <property type="term" value="F:DNA binding"/>
    <property type="evidence" value="ECO:0007669"/>
    <property type="project" value="UniProtKB-UniRule"/>
</dbReference>
<dbReference type="SUPFAM" id="SSF48498">
    <property type="entry name" value="Tetracyclin repressor-like, C-terminal domain"/>
    <property type="match status" value="1"/>
</dbReference>
<protein>
    <recommendedName>
        <fullName evidence="3">HTH tetR-type domain-containing protein</fullName>
    </recommendedName>
</protein>
<accession>A0A916QIG5</accession>
<reference evidence="4" key="1">
    <citation type="submission" date="2020-08" db="EMBL/GenBank/DDBJ databases">
        <authorList>
            <person name="Uke A."/>
            <person name="Chhe C."/>
            <person name="Baramee S."/>
            <person name="Kosugi A."/>
        </authorList>
    </citation>
    <scope>NUCLEOTIDE SEQUENCE</scope>
    <source>
        <strain evidence="4">DA-C8</strain>
    </source>
</reference>
<dbReference type="Gene3D" id="1.10.10.60">
    <property type="entry name" value="Homeodomain-like"/>
    <property type="match status" value="1"/>
</dbReference>
<comment type="caution">
    <text evidence="4">The sequence shown here is derived from an EMBL/GenBank/DDBJ whole genome shotgun (WGS) entry which is preliminary data.</text>
</comment>
<evidence type="ECO:0000256" key="2">
    <source>
        <dbReference type="PROSITE-ProRule" id="PRU00335"/>
    </source>
</evidence>
<dbReference type="RefSeq" id="WP_200967665.1">
    <property type="nucleotide sequence ID" value="NZ_BMAQ01000048.1"/>
</dbReference>
<sequence length="198" mass="22645">MNHRMLTSSQLELRTKVIETYIDLGMKLGFSHVLLDEIAAQLSISKKTIYKLFDNKEALVAACIDYVFESIDAAILPVAQDPNLNIIEKIKKLLALVADKLSFFSVEQVYEIEAIYPSLWEHIMRERSIRLARYGSLFEAAIREGLIKDYNPQILVQLLMVSIEHFTKESVMAEHHLTYSQALTLVSDIIFNGILLKE</sequence>
<keyword evidence="5" id="KW-1185">Reference proteome</keyword>
<feature type="domain" description="HTH tetR-type" evidence="3">
    <location>
        <begin position="11"/>
        <end position="71"/>
    </location>
</feature>
<dbReference type="AlphaFoldDB" id="A0A916QIG5"/>
<dbReference type="Proteomes" id="UP000654993">
    <property type="component" value="Unassembled WGS sequence"/>
</dbReference>
<dbReference type="PROSITE" id="PS50977">
    <property type="entry name" value="HTH_TETR_2"/>
    <property type="match status" value="1"/>
</dbReference>
<gene>
    <name evidence="4" type="ORF">PRECH8_27700</name>
</gene>
<proteinExistence type="predicted"/>
<dbReference type="InterPro" id="IPR009057">
    <property type="entry name" value="Homeodomain-like_sf"/>
</dbReference>
<dbReference type="Pfam" id="PF00440">
    <property type="entry name" value="TetR_N"/>
    <property type="match status" value="1"/>
</dbReference>
<name>A0A916QIG5_9BACL</name>